<feature type="region of interest" description="Disordered" evidence="6">
    <location>
        <begin position="101"/>
        <end position="126"/>
    </location>
</feature>
<dbReference type="InterPro" id="IPR036390">
    <property type="entry name" value="WH_DNA-bd_sf"/>
</dbReference>
<keyword evidence="4" id="KW-0539">Nucleus</keyword>
<dbReference type="GO" id="GO:0003700">
    <property type="term" value="F:DNA-binding transcription factor activity"/>
    <property type="evidence" value="ECO:0007669"/>
    <property type="project" value="InterPro"/>
</dbReference>
<evidence type="ECO:0000256" key="6">
    <source>
        <dbReference type="SAM" id="MobiDB-lite"/>
    </source>
</evidence>
<evidence type="ECO:0000256" key="3">
    <source>
        <dbReference type="ARBA" id="ARBA00023125"/>
    </source>
</evidence>
<evidence type="ECO:0000313" key="9">
    <source>
        <dbReference type="Proteomes" id="UP000565698"/>
    </source>
</evidence>
<keyword evidence="9" id="KW-1185">Reference proteome</keyword>
<comment type="similarity">
    <text evidence="2 5">Belongs to the HSF family.</text>
</comment>
<dbReference type="InterPro" id="IPR036388">
    <property type="entry name" value="WH-like_DNA-bd_sf"/>
</dbReference>
<name>A0A7L1XW52_9AVES</name>
<protein>
    <submittedName>
        <fullName evidence="8">HSF5 protein</fullName>
    </submittedName>
</protein>
<feature type="domain" description="HSF-type DNA-binding" evidence="7">
    <location>
        <begin position="11"/>
        <end position="141"/>
    </location>
</feature>
<gene>
    <name evidence="8" type="primary">Hsf5</name>
    <name evidence="8" type="ORF">THIORB_R12815</name>
</gene>
<dbReference type="GO" id="GO:0005634">
    <property type="term" value="C:nucleus"/>
    <property type="evidence" value="ECO:0007669"/>
    <property type="project" value="UniProtKB-SubCell"/>
</dbReference>
<dbReference type="InterPro" id="IPR000232">
    <property type="entry name" value="HSF_DNA-bd"/>
</dbReference>
<dbReference type="Proteomes" id="UP000565698">
    <property type="component" value="Unassembled WGS sequence"/>
</dbReference>
<organism evidence="8 9">
    <name type="scientific">Thinocorus orbignyianus</name>
    <dbReference type="NCBI Taxonomy" id="161742"/>
    <lineage>
        <taxon>Eukaryota</taxon>
        <taxon>Metazoa</taxon>
        <taxon>Chordata</taxon>
        <taxon>Craniata</taxon>
        <taxon>Vertebrata</taxon>
        <taxon>Euteleostomi</taxon>
        <taxon>Archelosauria</taxon>
        <taxon>Archosauria</taxon>
        <taxon>Dinosauria</taxon>
        <taxon>Saurischia</taxon>
        <taxon>Theropoda</taxon>
        <taxon>Coelurosauria</taxon>
        <taxon>Aves</taxon>
        <taxon>Neognathae</taxon>
        <taxon>Neoaves</taxon>
        <taxon>Aequornithes</taxon>
        <taxon>Ciconiiformes</taxon>
        <taxon>Thinocoridae</taxon>
        <taxon>Thinocorus</taxon>
    </lineage>
</organism>
<dbReference type="OrthoDB" id="6418155at2759"/>
<dbReference type="Pfam" id="PF00447">
    <property type="entry name" value="HSF_DNA-bind"/>
    <property type="match status" value="1"/>
</dbReference>
<dbReference type="EMBL" id="VXBW01006843">
    <property type="protein sequence ID" value="NXP13219.1"/>
    <property type="molecule type" value="Genomic_DNA"/>
</dbReference>
<dbReference type="SUPFAM" id="SSF46785">
    <property type="entry name" value="Winged helix' DNA-binding domain"/>
    <property type="match status" value="1"/>
</dbReference>
<feature type="region of interest" description="Disordered" evidence="6">
    <location>
        <begin position="497"/>
        <end position="529"/>
    </location>
</feature>
<evidence type="ECO:0000256" key="2">
    <source>
        <dbReference type="ARBA" id="ARBA00006403"/>
    </source>
</evidence>
<dbReference type="GO" id="GO:0043565">
    <property type="term" value="F:sequence-specific DNA binding"/>
    <property type="evidence" value="ECO:0007669"/>
    <property type="project" value="InterPro"/>
</dbReference>
<dbReference type="SMART" id="SM00415">
    <property type="entry name" value="HSF"/>
    <property type="match status" value="1"/>
</dbReference>
<dbReference type="PANTHER" id="PTHR10015:SF278">
    <property type="entry name" value="HEAT SHOCK FACTOR PROTEIN 5"/>
    <property type="match status" value="1"/>
</dbReference>
<feature type="non-terminal residue" evidence="8">
    <location>
        <position position="1"/>
    </location>
</feature>
<comment type="subcellular location">
    <subcellularLocation>
        <location evidence="1">Nucleus</location>
    </subcellularLocation>
</comment>
<evidence type="ECO:0000256" key="4">
    <source>
        <dbReference type="ARBA" id="ARBA00023242"/>
    </source>
</evidence>
<sequence>MEEAQLPATINPNNFPARLWQLVNSPRFHSIHWDARGEGLLIDQTLFERELLSARLGHATGLANDGDNFFKTKNFTSFIRQLNLYGFRKVVAGPPSSVVVPRPEPGLEPGSGDSSAGPLHHFQSPHFRRGRPELLVNLKRLTSANKAKLAAGLNVTSRPPNRFQRLLSPSLHGDPLLPPLTLSEANRPGETGWAMWGHGLLTVGQFHQPYHRDSFFPYSYVSTASQSHITLPTISFDQPPVPSRPWQGSLGLLPGHEASPTVPDRELAFPTLRSFPTEVTYTVRPVTSVLPPHQWSQASATSLPKYSSYTSSVQYSQAYYPTAALPCCSPPAHSDLLTGCAGPTASTYTYGSFFQSPPMHSPYAAEFLPSNWPGDTFDGNEKTEENLEALFQVADEMCSSPTVDVVKVEPVESPCSTPQSNRVQLVDVENIDPPSPTEESQLECLTPVASDTAAVVGADQAVICSPSQPSEFLHATSAAASAERAAAGVMQEFVTTQEASENLREEPVPGPALSSVEFVQEAPFSPKQV</sequence>
<evidence type="ECO:0000256" key="5">
    <source>
        <dbReference type="RuleBase" id="RU004020"/>
    </source>
</evidence>
<evidence type="ECO:0000259" key="7">
    <source>
        <dbReference type="SMART" id="SM00415"/>
    </source>
</evidence>
<dbReference type="PANTHER" id="PTHR10015">
    <property type="entry name" value="HEAT SHOCK TRANSCRIPTION FACTOR"/>
    <property type="match status" value="1"/>
</dbReference>
<dbReference type="AlphaFoldDB" id="A0A7L1XW52"/>
<comment type="caution">
    <text evidence="8">The sequence shown here is derived from an EMBL/GenBank/DDBJ whole genome shotgun (WGS) entry which is preliminary data.</text>
</comment>
<evidence type="ECO:0000256" key="1">
    <source>
        <dbReference type="ARBA" id="ARBA00004123"/>
    </source>
</evidence>
<feature type="non-terminal residue" evidence="8">
    <location>
        <position position="529"/>
    </location>
</feature>
<keyword evidence="3" id="KW-0238">DNA-binding</keyword>
<reference evidence="8 9" key="1">
    <citation type="submission" date="2019-09" db="EMBL/GenBank/DDBJ databases">
        <title>Bird 10,000 Genomes (B10K) Project - Family phase.</title>
        <authorList>
            <person name="Zhang G."/>
        </authorList>
    </citation>
    <scope>NUCLEOTIDE SEQUENCE [LARGE SCALE GENOMIC DNA]</scope>
    <source>
        <strain evidence="8">B10K-DU-002-47</strain>
        <tissue evidence="8">Muscle</tissue>
    </source>
</reference>
<proteinExistence type="inferred from homology"/>
<dbReference type="Gene3D" id="1.10.10.10">
    <property type="entry name" value="Winged helix-like DNA-binding domain superfamily/Winged helix DNA-binding domain"/>
    <property type="match status" value="1"/>
</dbReference>
<accession>A0A7L1XW52</accession>
<evidence type="ECO:0000313" key="8">
    <source>
        <dbReference type="EMBL" id="NXP13219.1"/>
    </source>
</evidence>